<feature type="transmembrane region" description="Helical" evidence="3">
    <location>
        <begin position="652"/>
        <end position="672"/>
    </location>
</feature>
<keyword evidence="3" id="KW-1133">Transmembrane helix</keyword>
<name>A0AA85B3Q3_9TREM</name>
<dbReference type="PANTHER" id="PTHR21456">
    <property type="entry name" value="FAMILY WITH SEQUENCE SIMILARITY 102"/>
    <property type="match status" value="1"/>
</dbReference>
<keyword evidence="3" id="KW-0472">Membrane</keyword>
<reference evidence="6" key="1">
    <citation type="submission" date="2023-11" db="UniProtKB">
        <authorList>
            <consortium name="WormBaseParasite"/>
        </authorList>
    </citation>
    <scope>IDENTIFICATION</scope>
</reference>
<dbReference type="WBParaSite" id="SMTH1_30230.1">
    <property type="protein sequence ID" value="SMTH1_30230.1"/>
    <property type="gene ID" value="SMTH1_30230"/>
</dbReference>
<dbReference type="AlphaFoldDB" id="A0AA85B3Q3"/>
<proteinExistence type="inferred from homology"/>
<evidence type="ECO:0000313" key="5">
    <source>
        <dbReference type="Proteomes" id="UP000050791"/>
    </source>
</evidence>
<dbReference type="Proteomes" id="UP000050791">
    <property type="component" value="Unassembled WGS sequence"/>
</dbReference>
<feature type="region of interest" description="Disordered" evidence="2">
    <location>
        <begin position="514"/>
        <end position="567"/>
    </location>
</feature>
<accession>A0AA85B3Q3</accession>
<evidence type="ECO:0000256" key="1">
    <source>
        <dbReference type="ARBA" id="ARBA00034780"/>
    </source>
</evidence>
<dbReference type="Pfam" id="PF10358">
    <property type="entry name" value="NT-C2"/>
    <property type="match status" value="1"/>
</dbReference>
<protein>
    <recommendedName>
        <fullName evidence="4">C2 NT-type domain-containing protein</fullName>
    </recommendedName>
</protein>
<dbReference type="PROSITE" id="PS51840">
    <property type="entry name" value="C2_NT"/>
    <property type="match status" value="1"/>
</dbReference>
<sequence length="680" mass="75485">MDMACVPLFNKQQCYNFDVLVKLHSLTAVPYVNSVTFAKLRLLNSRSSAQYSPRTEIRNNIVTWNSEHRFHCKFKSNAETTILDPNILKVSIRMETKGGKSFHKVGFVSINLPCFAAVGNVINHRRYILEGYDEKRKRQDNSLLSISFCLRQLTGDNCFRTPKEDLSNCLIEPPDFIELPETDSETREYSVTDCSLMSSAHNTTTTTNINNTSVTNQNSNDLNILKPVDNSISKLTNDPLDILHSLNLDTVPSSCILSTPASSSSLSTETVSSTSSPALLSSIADISSKKINYSTSFSHFKMPSWDNSSVYPVGSSSCVSKSSICQNELISSQMNINQSSNPFTQADRSQSSYCDRLSDSSSVTPISNSTSSTPCSISKGSLLLRSPLTRPLDKSIPSVRASTQQNLMIDTYAVVEFDKRLSSVTHDKPRSGQNVTFNILNPDNVTCYSLPNRHHLPNLCMTTDTPSDENRQNSNIIETDPSIKYSNYGKKSYDYFATDSVLLVRSSRRRRIRPDLQVLPSMNTDLKNTDPSSPDFTSATAHPSTSKSNPSDCLRPENDSSLSSISSSTATASTATVGVSQIMSKSGIPMDYYYSSGYQSHSRQSSLESQPVGSSPPLLSAEIIQKIFFLKVPRQLYLQSKCNNSFCWNKRGSVMIGSFPPFFHISMILHIYMTCIKRRV</sequence>
<evidence type="ECO:0000256" key="3">
    <source>
        <dbReference type="SAM" id="Phobius"/>
    </source>
</evidence>
<evidence type="ECO:0000313" key="6">
    <source>
        <dbReference type="WBParaSite" id="SMTH1_30230.1"/>
    </source>
</evidence>
<comment type="similarity">
    <text evidence="1">Belongs to the EEIG family.</text>
</comment>
<organism evidence="5 6">
    <name type="scientific">Schistosoma mattheei</name>
    <dbReference type="NCBI Taxonomy" id="31246"/>
    <lineage>
        <taxon>Eukaryota</taxon>
        <taxon>Metazoa</taxon>
        <taxon>Spiralia</taxon>
        <taxon>Lophotrochozoa</taxon>
        <taxon>Platyhelminthes</taxon>
        <taxon>Trematoda</taxon>
        <taxon>Digenea</taxon>
        <taxon>Strigeidida</taxon>
        <taxon>Schistosomatoidea</taxon>
        <taxon>Schistosomatidae</taxon>
        <taxon>Schistosoma</taxon>
    </lineage>
</organism>
<evidence type="ECO:0000259" key="4">
    <source>
        <dbReference type="PROSITE" id="PS51840"/>
    </source>
</evidence>
<dbReference type="InterPro" id="IPR039931">
    <property type="entry name" value="EEIG1/2-like"/>
</dbReference>
<dbReference type="InterPro" id="IPR019448">
    <property type="entry name" value="NT-C2"/>
</dbReference>
<feature type="domain" description="C2 NT-type" evidence="4">
    <location>
        <begin position="7"/>
        <end position="152"/>
    </location>
</feature>
<dbReference type="PANTHER" id="PTHR21456:SF1">
    <property type="entry name" value="C2 NT-TYPE DOMAIN-CONTAINING PROTEIN"/>
    <property type="match status" value="1"/>
</dbReference>
<keyword evidence="3" id="KW-0812">Transmembrane</keyword>
<evidence type="ECO:0000256" key="2">
    <source>
        <dbReference type="SAM" id="MobiDB-lite"/>
    </source>
</evidence>
<feature type="compositionally biased region" description="Polar residues" evidence="2">
    <location>
        <begin position="520"/>
        <end position="551"/>
    </location>
</feature>